<protein>
    <recommendedName>
        <fullName evidence="4">Transposase-associated domain-containing protein</fullName>
    </recommendedName>
</protein>
<dbReference type="InterPro" id="IPR029480">
    <property type="entry name" value="Transpos_assoc"/>
</dbReference>
<gene>
    <name evidence="3" type="ORF">FSB_LOCUS11052</name>
</gene>
<organism evidence="3">
    <name type="scientific">Fagus sylvatica</name>
    <name type="common">Beechnut</name>
    <dbReference type="NCBI Taxonomy" id="28930"/>
    <lineage>
        <taxon>Eukaryota</taxon>
        <taxon>Viridiplantae</taxon>
        <taxon>Streptophyta</taxon>
        <taxon>Embryophyta</taxon>
        <taxon>Tracheophyta</taxon>
        <taxon>Spermatophyta</taxon>
        <taxon>Magnoliopsida</taxon>
        <taxon>eudicotyledons</taxon>
        <taxon>Gunneridae</taxon>
        <taxon>Pentapetalae</taxon>
        <taxon>rosids</taxon>
        <taxon>fabids</taxon>
        <taxon>Fagales</taxon>
        <taxon>Fagaceae</taxon>
        <taxon>Fagus</taxon>
    </lineage>
</organism>
<accession>A0A2N9F818</accession>
<sequence>MPTDKSWVKLDKRLPEYEKGVDEFLDIAFTCPGVDDTIRCPCRNCLNFFHLNRDDVKYHLFYYGMDEKYDPWIHHGENFYGTSSDDEEDDLDDGDEDLDDVVMPETHDDVQTLEMLYDIHRGQHCGDATVGGDDEWNTRDPEEPNVEAQKFFRLLKDAEQKLYPNCEGFSKLSFIVELYQLKCLNGWSDTSLDSLLKLLKNVLPKGNIVPESIYEARKVIRGLGLNYVKIDACINDCILYRNEYAKAKQCPVCGESRWKFGADDGNIEVNSSSSKRNKIPCKILRYFPLKSRLQRLFMSPQTAEAMRWHKEKCVDDGVLRHPVNSIAWKTFDEKHRSFASDPRNVRLGLASDGFNPFGTMSIAHSTWPVVLVPYNLPPWMCMKQPYFIMSMLIPGPKSPGNDIDVYLQPLVEELKDLWEVGIETYDASLKHNFQLHAAVLWTINDFPAYAMMSGWSTKGALACPCLGTLLKLEEKTKDNLKARLDLQHMGIKKELHPYECGNKILLPPARYTLSMDEKRVICQFLKDVKVPDSYASNIARCVNVEECKISGLKSHDSHVLFQRLLPFALRGLLPKDVCDPLIELSLFFERLCSKVIKVDELEKMESQIAVTLCKLERIFPPAFFDVMVHLPIHLANEARMAGPVQYRWMYPIERYLRTLKGYVRNKAHPEGSIAEGYIAEECVIFCSRYLHNVDTKLNRVERNFDGGHGEPYIGLSIYIFVKPAENKGKKMAVEV</sequence>
<dbReference type="InterPro" id="IPR025452">
    <property type="entry name" value="DUF4218"/>
</dbReference>
<dbReference type="Pfam" id="PF13963">
    <property type="entry name" value="Transpos_assoc"/>
    <property type="match status" value="1"/>
</dbReference>
<feature type="domain" description="DUF4218" evidence="1">
    <location>
        <begin position="591"/>
        <end position="703"/>
    </location>
</feature>
<reference evidence="3" key="1">
    <citation type="submission" date="2018-02" db="EMBL/GenBank/DDBJ databases">
        <authorList>
            <person name="Cohen D.B."/>
            <person name="Kent A.D."/>
        </authorList>
    </citation>
    <scope>NUCLEOTIDE SEQUENCE</scope>
</reference>
<evidence type="ECO:0000259" key="1">
    <source>
        <dbReference type="Pfam" id="PF13960"/>
    </source>
</evidence>
<feature type="domain" description="Transposase-associated" evidence="2">
    <location>
        <begin position="5"/>
        <end position="77"/>
    </location>
</feature>
<dbReference type="PANTHER" id="PTHR10775">
    <property type="entry name" value="OS08G0208400 PROTEIN"/>
    <property type="match status" value="1"/>
</dbReference>
<evidence type="ECO:0000259" key="2">
    <source>
        <dbReference type="Pfam" id="PF13963"/>
    </source>
</evidence>
<proteinExistence type="predicted"/>
<dbReference type="InterPro" id="IPR004242">
    <property type="entry name" value="Transposase_21"/>
</dbReference>
<evidence type="ECO:0000313" key="3">
    <source>
        <dbReference type="EMBL" id="SPC83170.1"/>
    </source>
</evidence>
<dbReference type="Pfam" id="PF02992">
    <property type="entry name" value="Transposase_21"/>
    <property type="match status" value="1"/>
</dbReference>
<name>A0A2N9F818_FAGSY</name>
<evidence type="ECO:0008006" key="4">
    <source>
        <dbReference type="Google" id="ProtNLM"/>
    </source>
</evidence>
<dbReference type="Pfam" id="PF13960">
    <property type="entry name" value="DUF4218"/>
    <property type="match status" value="1"/>
</dbReference>
<dbReference type="PANTHER" id="PTHR10775:SF177">
    <property type="entry name" value="TNP2, PARTIAL"/>
    <property type="match status" value="1"/>
</dbReference>
<dbReference type="AlphaFoldDB" id="A0A2N9F818"/>
<dbReference type="EMBL" id="OIVN01000627">
    <property type="protein sequence ID" value="SPC83170.1"/>
    <property type="molecule type" value="Genomic_DNA"/>
</dbReference>